<organism evidence="2 3">
    <name type="scientific">Pseudocohnilembus persalinus</name>
    <name type="common">Ciliate</name>
    <dbReference type="NCBI Taxonomy" id="266149"/>
    <lineage>
        <taxon>Eukaryota</taxon>
        <taxon>Sar</taxon>
        <taxon>Alveolata</taxon>
        <taxon>Ciliophora</taxon>
        <taxon>Intramacronucleata</taxon>
        <taxon>Oligohymenophorea</taxon>
        <taxon>Scuticociliatia</taxon>
        <taxon>Philasterida</taxon>
        <taxon>Pseudocohnilembidae</taxon>
        <taxon>Pseudocohnilembus</taxon>
    </lineage>
</organism>
<feature type="compositionally biased region" description="Polar residues" evidence="1">
    <location>
        <begin position="284"/>
        <end position="294"/>
    </location>
</feature>
<accession>A0A0V0R4Y9</accession>
<evidence type="ECO:0000313" key="2">
    <source>
        <dbReference type="EMBL" id="KRX09539.1"/>
    </source>
</evidence>
<dbReference type="Proteomes" id="UP000054937">
    <property type="component" value="Unassembled WGS sequence"/>
</dbReference>
<gene>
    <name evidence="2" type="ORF">PPERSA_12282</name>
</gene>
<name>A0A0V0R4Y9_PSEPJ</name>
<keyword evidence="3" id="KW-1185">Reference proteome</keyword>
<comment type="caution">
    <text evidence="2">The sequence shown here is derived from an EMBL/GenBank/DDBJ whole genome shotgun (WGS) entry which is preliminary data.</text>
</comment>
<dbReference type="InParanoid" id="A0A0V0R4Y9"/>
<dbReference type="OMA" id="ITSEGHQ"/>
<evidence type="ECO:0000313" key="3">
    <source>
        <dbReference type="Proteomes" id="UP000054937"/>
    </source>
</evidence>
<dbReference type="AlphaFoldDB" id="A0A0V0R4Y9"/>
<proteinExistence type="predicted"/>
<feature type="region of interest" description="Disordered" evidence="1">
    <location>
        <begin position="271"/>
        <end position="294"/>
    </location>
</feature>
<dbReference type="OrthoDB" id="324694at2759"/>
<evidence type="ECO:0000256" key="1">
    <source>
        <dbReference type="SAM" id="MobiDB-lite"/>
    </source>
</evidence>
<protein>
    <submittedName>
        <fullName evidence="2">Uncharacterized protein</fullName>
    </submittedName>
</protein>
<sequence>MSYFDTKIQDNRKCSVYGNNKNFKSSNEELAFAKEYNKKIYFPEQSSQKHVDNNRESTFQDQEHINLLKNNLSNNYQNKYNSANYRQECPITNMGKPELKNKYSTKYTQFSNVDNIRDQGACLDLQWKSSSKRVNVDQFKQSINEEEQFKRKLKQSPLYDSIHAQRNPLFGGEGNRPIISRATAGDQKVSELYQKQQNSKVMLPAERRQAEMANNPFAKEKVSQSQVYNKTKCAGIQAKETLGYKDGPNYRDQKLTWKENSFVPDQRKFSYQDNNQGDFRKTKSNFQRSMNWYD</sequence>
<dbReference type="EMBL" id="LDAU01000048">
    <property type="protein sequence ID" value="KRX09539.1"/>
    <property type="molecule type" value="Genomic_DNA"/>
</dbReference>
<reference evidence="2 3" key="1">
    <citation type="journal article" date="2015" name="Sci. Rep.">
        <title>Genome of the facultative scuticociliatosis pathogen Pseudocohnilembus persalinus provides insight into its virulence through horizontal gene transfer.</title>
        <authorList>
            <person name="Xiong J."/>
            <person name="Wang G."/>
            <person name="Cheng J."/>
            <person name="Tian M."/>
            <person name="Pan X."/>
            <person name="Warren A."/>
            <person name="Jiang C."/>
            <person name="Yuan D."/>
            <person name="Miao W."/>
        </authorList>
    </citation>
    <scope>NUCLEOTIDE SEQUENCE [LARGE SCALE GENOMIC DNA]</scope>
    <source>
        <strain evidence="2">36N120E</strain>
    </source>
</reference>